<feature type="compositionally biased region" description="Basic and acidic residues" evidence="1">
    <location>
        <begin position="142"/>
        <end position="152"/>
    </location>
</feature>
<accession>A0A0W7TQ03</accession>
<protein>
    <recommendedName>
        <fullName evidence="5">Secreted protein</fullName>
    </recommendedName>
</protein>
<dbReference type="Proteomes" id="UP000053433">
    <property type="component" value="Unassembled WGS sequence"/>
</dbReference>
<dbReference type="PROSITE" id="PS51257">
    <property type="entry name" value="PROKAR_LIPOPROTEIN"/>
    <property type="match status" value="1"/>
</dbReference>
<keyword evidence="2" id="KW-0732">Signal</keyword>
<evidence type="ECO:0000313" key="3">
    <source>
        <dbReference type="EMBL" id="KUE75902.1"/>
    </source>
</evidence>
<evidence type="ECO:0000256" key="1">
    <source>
        <dbReference type="SAM" id="MobiDB-lite"/>
    </source>
</evidence>
<evidence type="ECO:0008006" key="5">
    <source>
        <dbReference type="Google" id="ProtNLM"/>
    </source>
</evidence>
<evidence type="ECO:0000256" key="2">
    <source>
        <dbReference type="SAM" id="SignalP"/>
    </source>
</evidence>
<feature type="region of interest" description="Disordered" evidence="1">
    <location>
        <begin position="35"/>
        <end position="85"/>
    </location>
</feature>
<feature type="compositionally biased region" description="Low complexity" evidence="1">
    <location>
        <begin position="57"/>
        <end position="72"/>
    </location>
</feature>
<organism evidence="3 4">
    <name type="scientific">Ruthenibacterium lactatiformans</name>
    <dbReference type="NCBI Taxonomy" id="1550024"/>
    <lineage>
        <taxon>Bacteria</taxon>
        <taxon>Bacillati</taxon>
        <taxon>Bacillota</taxon>
        <taxon>Clostridia</taxon>
        <taxon>Eubacteriales</taxon>
        <taxon>Oscillospiraceae</taxon>
        <taxon>Ruthenibacterium</taxon>
    </lineage>
</organism>
<proteinExistence type="predicted"/>
<feature type="chain" id="PRO_5038971150" description="Secreted protein" evidence="2">
    <location>
        <begin position="28"/>
        <end position="152"/>
    </location>
</feature>
<comment type="caution">
    <text evidence="3">The sequence shown here is derived from an EMBL/GenBank/DDBJ whole genome shotgun (WGS) entry which is preliminary data.</text>
</comment>
<sequence>MMERKNGMRLPAVVLLAALAFSCFAPAALATAEEPPEDLPAAVSAQDGAQEETTLPGADAAQQDSAAGTGAANPHETIATSVQENPRFAKPQLDIPCRNAILISIDTGDILYEKRAGRRGAHGVYHQDHDAAAHTGGGGGGEDFHDGYRTHQ</sequence>
<gene>
    <name evidence="3" type="ORF">ASJ35_10980</name>
</gene>
<dbReference type="RefSeq" id="WP_058723321.1">
    <property type="nucleotide sequence ID" value="NZ_LMUA01000014.1"/>
</dbReference>
<dbReference type="EMBL" id="LMUA01000014">
    <property type="protein sequence ID" value="KUE75902.1"/>
    <property type="molecule type" value="Genomic_DNA"/>
</dbReference>
<evidence type="ECO:0000313" key="4">
    <source>
        <dbReference type="Proteomes" id="UP000053433"/>
    </source>
</evidence>
<dbReference type="AlphaFoldDB" id="A0A0W7TQ03"/>
<reference evidence="3 4" key="1">
    <citation type="submission" date="2015-10" db="EMBL/GenBank/DDBJ databases">
        <title>A novel member of the family Ruminococcaceae isolated from human faeces.</title>
        <authorList>
            <person name="Shkoporov A.N."/>
            <person name="Chaplin A.V."/>
            <person name="Motuzova O.V."/>
            <person name="Kafarskaia L.I."/>
            <person name="Efimov B.A."/>
        </authorList>
    </citation>
    <scope>NUCLEOTIDE SEQUENCE [LARGE SCALE GENOMIC DNA]</scope>
    <source>
        <strain evidence="3 4">668</strain>
    </source>
</reference>
<feature type="region of interest" description="Disordered" evidence="1">
    <location>
        <begin position="129"/>
        <end position="152"/>
    </location>
</feature>
<name>A0A0W7TQ03_9FIRM</name>
<feature type="signal peptide" evidence="2">
    <location>
        <begin position="1"/>
        <end position="27"/>
    </location>
</feature>